<evidence type="ECO:0000313" key="5">
    <source>
        <dbReference type="EMBL" id="KAK8062607.1"/>
    </source>
</evidence>
<dbReference type="Proteomes" id="UP001433268">
    <property type="component" value="Unassembled WGS sequence"/>
</dbReference>
<reference evidence="5 6" key="1">
    <citation type="submission" date="2023-01" db="EMBL/GenBank/DDBJ databases">
        <title>Analysis of 21 Apiospora genomes using comparative genomics revels a genus with tremendous synthesis potential of carbohydrate active enzymes and secondary metabolites.</title>
        <authorList>
            <person name="Sorensen T."/>
        </authorList>
    </citation>
    <scope>NUCLEOTIDE SEQUENCE [LARGE SCALE GENOMIC DNA]</scope>
    <source>
        <strain evidence="5 6">CBS 114990</strain>
    </source>
</reference>
<proteinExistence type="inferred from homology"/>
<dbReference type="GeneID" id="92052078"/>
<evidence type="ECO:0000256" key="3">
    <source>
        <dbReference type="ARBA" id="ARBA00022801"/>
    </source>
</evidence>
<organism evidence="5 6">
    <name type="scientific">Apiospora hydei</name>
    <dbReference type="NCBI Taxonomy" id="1337664"/>
    <lineage>
        <taxon>Eukaryota</taxon>
        <taxon>Fungi</taxon>
        <taxon>Dikarya</taxon>
        <taxon>Ascomycota</taxon>
        <taxon>Pezizomycotina</taxon>
        <taxon>Sordariomycetes</taxon>
        <taxon>Xylariomycetidae</taxon>
        <taxon>Amphisphaeriales</taxon>
        <taxon>Apiosporaceae</taxon>
        <taxon>Apiospora</taxon>
    </lineage>
</organism>
<evidence type="ECO:0000256" key="1">
    <source>
        <dbReference type="ARBA" id="ARBA00008344"/>
    </source>
</evidence>
<dbReference type="SMART" id="SM00173">
    <property type="entry name" value="RAS"/>
    <property type="match status" value="1"/>
</dbReference>
<comment type="catalytic activity">
    <reaction evidence="4">
        <text>GTP + H2O = GDP + phosphate + H(+)</text>
        <dbReference type="Rhea" id="RHEA:19669"/>
        <dbReference type="ChEBI" id="CHEBI:15377"/>
        <dbReference type="ChEBI" id="CHEBI:15378"/>
        <dbReference type="ChEBI" id="CHEBI:37565"/>
        <dbReference type="ChEBI" id="CHEBI:43474"/>
        <dbReference type="ChEBI" id="CHEBI:58189"/>
        <dbReference type="EC" id="3.6.5.2"/>
    </reaction>
</comment>
<keyword evidence="3" id="KW-0378">Hydrolase</keyword>
<gene>
    <name evidence="5" type="ORF">PG997_014704</name>
</gene>
<dbReference type="InterPro" id="IPR001806">
    <property type="entry name" value="Small_GTPase"/>
</dbReference>
<name>A0ABR1UUP2_9PEZI</name>
<dbReference type="EC" id="3.6.5.2" evidence="2"/>
<dbReference type="SMART" id="SM00175">
    <property type="entry name" value="RAB"/>
    <property type="match status" value="1"/>
</dbReference>
<dbReference type="EMBL" id="JAQQWN010000010">
    <property type="protein sequence ID" value="KAK8062607.1"/>
    <property type="molecule type" value="Genomic_DNA"/>
</dbReference>
<protein>
    <recommendedName>
        <fullName evidence="2">small monomeric GTPase</fullName>
        <ecNumber evidence="2">3.6.5.2</ecNumber>
    </recommendedName>
</protein>
<evidence type="ECO:0000256" key="2">
    <source>
        <dbReference type="ARBA" id="ARBA00011984"/>
    </source>
</evidence>
<sequence>MLREERVGKTALTTRFLSQRFFETKTRTYPIPILLIGNKRDLESGREVSIHEGRALAQELRCGFIETSARDDDNVEKVFYTMVGILRRQAVAAAEQQGSKSGIENFCAEE</sequence>
<dbReference type="Pfam" id="PF00071">
    <property type="entry name" value="Ras"/>
    <property type="match status" value="1"/>
</dbReference>
<dbReference type="Gene3D" id="3.40.50.300">
    <property type="entry name" value="P-loop containing nucleotide triphosphate hydrolases"/>
    <property type="match status" value="1"/>
</dbReference>
<accession>A0ABR1UUP2</accession>
<dbReference type="PROSITE" id="PS51419">
    <property type="entry name" value="RAB"/>
    <property type="match status" value="1"/>
</dbReference>
<evidence type="ECO:0000256" key="4">
    <source>
        <dbReference type="ARBA" id="ARBA00048098"/>
    </source>
</evidence>
<comment type="similarity">
    <text evidence="1">Belongs to the small GTPase superfamily. Ras family.</text>
</comment>
<dbReference type="SUPFAM" id="SSF52540">
    <property type="entry name" value="P-loop containing nucleoside triphosphate hydrolases"/>
    <property type="match status" value="1"/>
</dbReference>
<dbReference type="PANTHER" id="PTHR45704">
    <property type="entry name" value="RAS-LIKE FAMILY MEMBER 11"/>
    <property type="match status" value="1"/>
</dbReference>
<dbReference type="InterPro" id="IPR027417">
    <property type="entry name" value="P-loop_NTPase"/>
</dbReference>
<dbReference type="InterPro" id="IPR051065">
    <property type="entry name" value="Ras-related_GTPase"/>
</dbReference>
<comment type="caution">
    <text evidence="5">The sequence shown here is derived from an EMBL/GenBank/DDBJ whole genome shotgun (WGS) entry which is preliminary data.</text>
</comment>
<dbReference type="PRINTS" id="PR00449">
    <property type="entry name" value="RASTRNSFRMNG"/>
</dbReference>
<evidence type="ECO:0000313" key="6">
    <source>
        <dbReference type="Proteomes" id="UP001433268"/>
    </source>
</evidence>
<dbReference type="RefSeq" id="XP_066661206.1">
    <property type="nucleotide sequence ID" value="XM_066819018.1"/>
</dbReference>
<keyword evidence="6" id="KW-1185">Reference proteome</keyword>
<dbReference type="PROSITE" id="PS51421">
    <property type="entry name" value="RAS"/>
    <property type="match status" value="1"/>
</dbReference>